<proteinExistence type="predicted"/>
<keyword evidence="1" id="KW-0175">Coiled coil</keyword>
<keyword evidence="3" id="KW-1185">Reference proteome</keyword>
<dbReference type="Proteomes" id="UP000271087">
    <property type="component" value="Unassembled WGS sequence"/>
</dbReference>
<evidence type="ECO:0000313" key="4">
    <source>
        <dbReference type="WBParaSite" id="nOo.2.0.1.t05565-RA"/>
    </source>
</evidence>
<evidence type="ECO:0000256" key="1">
    <source>
        <dbReference type="SAM" id="Coils"/>
    </source>
</evidence>
<sequence>MFLAKTLRRSNLDRAHAAEQKQRLIANQTEEERALANKRRILRMAQVRAEKAERRAARLQDALSHSK</sequence>
<evidence type="ECO:0000313" key="3">
    <source>
        <dbReference type="Proteomes" id="UP000271087"/>
    </source>
</evidence>
<reference evidence="2 3" key="2">
    <citation type="submission" date="2018-08" db="EMBL/GenBank/DDBJ databases">
        <authorList>
            <person name="Laetsch R D."/>
            <person name="Stevens L."/>
            <person name="Kumar S."/>
            <person name="Blaxter L. M."/>
        </authorList>
    </citation>
    <scope>NUCLEOTIDE SEQUENCE [LARGE SCALE GENOMIC DNA]</scope>
</reference>
<accession>A0A182EBX5</accession>
<gene>
    <name evidence="2" type="ORF">NOO_LOCUS5565</name>
</gene>
<evidence type="ECO:0000313" key="2">
    <source>
        <dbReference type="EMBL" id="VDK78120.1"/>
    </source>
</evidence>
<reference evidence="4" key="1">
    <citation type="submission" date="2016-06" db="UniProtKB">
        <authorList>
            <consortium name="WormBaseParasite"/>
        </authorList>
    </citation>
    <scope>IDENTIFICATION</scope>
</reference>
<organism evidence="4">
    <name type="scientific">Onchocerca ochengi</name>
    <name type="common">Filarial nematode worm</name>
    <dbReference type="NCBI Taxonomy" id="42157"/>
    <lineage>
        <taxon>Eukaryota</taxon>
        <taxon>Metazoa</taxon>
        <taxon>Ecdysozoa</taxon>
        <taxon>Nematoda</taxon>
        <taxon>Chromadorea</taxon>
        <taxon>Rhabditida</taxon>
        <taxon>Spirurina</taxon>
        <taxon>Spiruromorpha</taxon>
        <taxon>Filarioidea</taxon>
        <taxon>Onchocercidae</taxon>
        <taxon>Onchocerca</taxon>
    </lineage>
</organism>
<protein>
    <submittedName>
        <fullName evidence="4">DUF4169 family protein</fullName>
    </submittedName>
</protein>
<dbReference type="AlphaFoldDB" id="A0A182EBX5"/>
<name>A0A182EBX5_ONCOC</name>
<dbReference type="EMBL" id="UYRW01001513">
    <property type="protein sequence ID" value="VDK78120.1"/>
    <property type="molecule type" value="Genomic_DNA"/>
</dbReference>
<dbReference type="WBParaSite" id="nOo.2.0.1.t05565-RA">
    <property type="protein sequence ID" value="nOo.2.0.1.t05565-RA"/>
    <property type="gene ID" value="nOo.2.0.1.g05565"/>
</dbReference>
<feature type="coiled-coil region" evidence="1">
    <location>
        <begin position="18"/>
        <end position="62"/>
    </location>
</feature>